<accession>A0A402ARM2</accession>
<dbReference type="InterPro" id="IPR029058">
    <property type="entry name" value="AB_hydrolase_fold"/>
</dbReference>
<organism evidence="3 4">
    <name type="scientific">Dictyobacter kobayashii</name>
    <dbReference type="NCBI Taxonomy" id="2014872"/>
    <lineage>
        <taxon>Bacteria</taxon>
        <taxon>Bacillati</taxon>
        <taxon>Chloroflexota</taxon>
        <taxon>Ktedonobacteria</taxon>
        <taxon>Ktedonobacterales</taxon>
        <taxon>Dictyobacteraceae</taxon>
        <taxon>Dictyobacter</taxon>
    </lineage>
</organism>
<sequence length="522" mass="57994">MNLQLSTPAGDADWKLVDVATRPDCVPDEGEVPVHETEDGIRFVRTPEERFADLPDYSFAPHYAMVEGLRMHYVDEGPANGEVVLLLHGQPSWSYLYRKMIPPIVAAGYRVIAVDHIGMGRSDKPIDLSFHTFEKHVQRLKTFIATLGLNDITLFCQDWGSLIGLRVAGDQPERFARIIVANGTLPVIPKGMNPFRVPNPVQIDCTLGDFARPADLSPATWPTFFQRWIIFALTAPDFTPSQVVASMATRPLTAQEKAAYDAPYPGFTYKAAVRAFPSMVAAIEEQNVPAWDALGVYQKPFLFLAGEHDPNMGSVANQQRMTSHVPGAHGQPHERFEAGHFIQEDIGPILATKVVNFMQANPLPQVAMAPGMPKMQLRGQMHGARYGEVLLVTGHLNHLEATVYNTLGLNDCPDDLWQTLDAEAIKKEYKARGAILNGPRYFLMDKIASADVSQERFTFGALQMRRMATVRIPLATVFGDSSRNHIPRTSLRVRPPMSLTVVARSMSWLRPMAQPISCKATR</sequence>
<feature type="domain" description="AB hydrolase-1" evidence="2">
    <location>
        <begin position="83"/>
        <end position="345"/>
    </location>
</feature>
<dbReference type="PANTHER" id="PTHR42977:SF3">
    <property type="entry name" value="AB HYDROLASE-1 DOMAIN-CONTAINING PROTEIN"/>
    <property type="match status" value="1"/>
</dbReference>
<dbReference type="InterPro" id="IPR000639">
    <property type="entry name" value="Epox_hydrolase-like"/>
</dbReference>
<keyword evidence="4" id="KW-1185">Reference proteome</keyword>
<dbReference type="GO" id="GO:0004301">
    <property type="term" value="F:epoxide hydrolase activity"/>
    <property type="evidence" value="ECO:0007669"/>
    <property type="project" value="TreeGrafter"/>
</dbReference>
<dbReference type="PRINTS" id="PR00412">
    <property type="entry name" value="EPOXHYDRLASE"/>
</dbReference>
<gene>
    <name evidence="3" type="ORF">KDK_55130</name>
</gene>
<dbReference type="NCBIfam" id="NF002043">
    <property type="entry name" value="PRK00870.1"/>
    <property type="match status" value="1"/>
</dbReference>
<dbReference type="Pfam" id="PF00561">
    <property type="entry name" value="Abhydrolase_1"/>
    <property type="match status" value="1"/>
</dbReference>
<dbReference type="Gene3D" id="3.40.50.1820">
    <property type="entry name" value="alpha/beta hydrolase"/>
    <property type="match status" value="1"/>
</dbReference>
<evidence type="ECO:0000259" key="2">
    <source>
        <dbReference type="Pfam" id="PF00561"/>
    </source>
</evidence>
<protein>
    <recommendedName>
        <fullName evidence="2">AB hydrolase-1 domain-containing protein</fullName>
    </recommendedName>
</protein>
<dbReference type="InterPro" id="IPR000073">
    <property type="entry name" value="AB_hydrolase_1"/>
</dbReference>
<dbReference type="EMBL" id="BIFS01000001">
    <property type="protein sequence ID" value="GCE21713.1"/>
    <property type="molecule type" value="Genomic_DNA"/>
</dbReference>
<evidence type="ECO:0000313" key="3">
    <source>
        <dbReference type="EMBL" id="GCE21713.1"/>
    </source>
</evidence>
<dbReference type="AlphaFoldDB" id="A0A402ARM2"/>
<dbReference type="Proteomes" id="UP000287188">
    <property type="component" value="Unassembled WGS sequence"/>
</dbReference>
<dbReference type="PANTHER" id="PTHR42977">
    <property type="entry name" value="HYDROLASE-RELATED"/>
    <property type="match status" value="1"/>
</dbReference>
<dbReference type="InterPro" id="IPR051340">
    <property type="entry name" value="Haloalkane_dehalogenase"/>
</dbReference>
<reference evidence="4" key="1">
    <citation type="submission" date="2018-12" db="EMBL/GenBank/DDBJ databases">
        <title>Tengunoibacter tsumagoiensis gen. nov., sp. nov., Dictyobacter kobayashii sp. nov., D. alpinus sp. nov., and D. joshuensis sp. nov. and description of Dictyobacteraceae fam. nov. within the order Ktedonobacterales isolated from Tengu-no-mugimeshi.</title>
        <authorList>
            <person name="Wang C.M."/>
            <person name="Zheng Y."/>
            <person name="Sakai Y."/>
            <person name="Toyoda A."/>
            <person name="Minakuchi Y."/>
            <person name="Abe K."/>
            <person name="Yokota A."/>
            <person name="Yabe S."/>
        </authorList>
    </citation>
    <scope>NUCLEOTIDE SEQUENCE [LARGE SCALE GENOMIC DNA]</scope>
    <source>
        <strain evidence="4">Uno11</strain>
    </source>
</reference>
<proteinExistence type="predicted"/>
<keyword evidence="1" id="KW-0378">Hydrolase</keyword>
<evidence type="ECO:0000313" key="4">
    <source>
        <dbReference type="Proteomes" id="UP000287188"/>
    </source>
</evidence>
<dbReference type="SUPFAM" id="SSF53474">
    <property type="entry name" value="alpha/beta-Hydrolases"/>
    <property type="match status" value="1"/>
</dbReference>
<comment type="caution">
    <text evidence="3">The sequence shown here is derived from an EMBL/GenBank/DDBJ whole genome shotgun (WGS) entry which is preliminary data.</text>
</comment>
<evidence type="ECO:0000256" key="1">
    <source>
        <dbReference type="ARBA" id="ARBA00022801"/>
    </source>
</evidence>
<name>A0A402ARM2_9CHLR</name>